<comment type="catalytic activity">
    <reaction evidence="5">
        <text>a ribonucleotidyl-ribonucleotide-RNA + H2O = a 3'-end ribonucleotide-RNA + a 5'-end 5'-phospho-ribonucleoside-RNA + H(+)</text>
        <dbReference type="Rhea" id="RHEA:68096"/>
        <dbReference type="Rhea" id="RHEA-COMP:15179"/>
        <dbReference type="Rhea" id="RHEA-COMP:17355"/>
        <dbReference type="Rhea" id="RHEA-COMP:17428"/>
        <dbReference type="ChEBI" id="CHEBI:15377"/>
        <dbReference type="ChEBI" id="CHEBI:15378"/>
        <dbReference type="ChEBI" id="CHEBI:74896"/>
        <dbReference type="ChEBI" id="CHEBI:138282"/>
        <dbReference type="ChEBI" id="CHEBI:173118"/>
    </reaction>
    <physiologicalReaction direction="left-to-right" evidence="5">
        <dbReference type="Rhea" id="RHEA:68097"/>
    </physiologicalReaction>
</comment>
<dbReference type="OrthoDB" id="10250730at2759"/>
<gene>
    <name evidence="8" type="ORF">EVEC_LOCUS5662</name>
</gene>
<dbReference type="SMART" id="SM00849">
    <property type="entry name" value="Lactamase_B"/>
    <property type="match status" value="1"/>
</dbReference>
<sequence length="214" mass="24244">MFEKLSAKYQYEEIERKIKPGQLYEFTASITLILDGSKSIIVDTGLGTESDIRKLIKRGCLQLNKFGIKPSDVSYVVTTHGHPDHSGNTNDFVKATHYTSVFQHQNNRFKLSALFEVMLTTNVYLQKTPGHTPEDISVIVKNTKDYNTVFISGDVFMRKEDVTYPMMWKPLSNNVTEQTESRRKLLCLANSIVPGHGPMFTVTEEMRIKAGCGK</sequence>
<dbReference type="EMBL" id="UXUI01008230">
    <property type="protein sequence ID" value="VDD90911.1"/>
    <property type="molecule type" value="Genomic_DNA"/>
</dbReference>
<evidence type="ECO:0000256" key="5">
    <source>
        <dbReference type="ARBA" id="ARBA00044690"/>
    </source>
</evidence>
<dbReference type="Gene3D" id="3.60.15.10">
    <property type="entry name" value="Ribonuclease Z/Hydroxyacylglutathione hydrolase-like"/>
    <property type="match status" value="1"/>
</dbReference>
<evidence type="ECO:0000256" key="2">
    <source>
        <dbReference type="ARBA" id="ARBA00011738"/>
    </source>
</evidence>
<dbReference type="PANTHER" id="PTHR23200:SF48">
    <property type="entry name" value="METALLO-BETA-LACTAMASE DOMAIN-CONTAINING PROTEIN 1"/>
    <property type="match status" value="1"/>
</dbReference>
<organism evidence="8 9">
    <name type="scientific">Enterobius vermicularis</name>
    <name type="common">Human pinworm</name>
    <dbReference type="NCBI Taxonomy" id="51028"/>
    <lineage>
        <taxon>Eukaryota</taxon>
        <taxon>Metazoa</taxon>
        <taxon>Ecdysozoa</taxon>
        <taxon>Nematoda</taxon>
        <taxon>Chromadorea</taxon>
        <taxon>Rhabditida</taxon>
        <taxon>Spirurina</taxon>
        <taxon>Oxyuridomorpha</taxon>
        <taxon>Oxyuroidea</taxon>
        <taxon>Oxyuridae</taxon>
        <taxon>Enterobius</taxon>
    </lineage>
</organism>
<dbReference type="GO" id="GO:0005829">
    <property type="term" value="C:cytosol"/>
    <property type="evidence" value="ECO:0007669"/>
    <property type="project" value="UniProtKB-SubCell"/>
</dbReference>
<proteinExistence type="predicted"/>
<dbReference type="AlphaFoldDB" id="A0A3P6IUI6"/>
<dbReference type="CDD" id="cd07711">
    <property type="entry name" value="MBLAC1-like_MBL-fold"/>
    <property type="match status" value="1"/>
</dbReference>
<evidence type="ECO:0000256" key="1">
    <source>
        <dbReference type="ARBA" id="ARBA00004514"/>
    </source>
</evidence>
<evidence type="ECO:0000256" key="3">
    <source>
        <dbReference type="ARBA" id="ARBA00014856"/>
    </source>
</evidence>
<comment type="subcellular location">
    <subcellularLocation>
        <location evidence="1">Cytoplasm</location>
        <location evidence="1">Cytosol</location>
    </subcellularLocation>
</comment>
<dbReference type="Pfam" id="PF00753">
    <property type="entry name" value="Lactamase_B"/>
    <property type="match status" value="1"/>
</dbReference>
<evidence type="ECO:0000313" key="8">
    <source>
        <dbReference type="EMBL" id="VDD90911.1"/>
    </source>
</evidence>
<protein>
    <recommendedName>
        <fullName evidence="3">Metallo-beta-lactamase domain-containing protein 1</fullName>
    </recommendedName>
    <alternativeName>
        <fullName evidence="4">Endoribonuclease MBLAC1</fullName>
    </alternativeName>
</protein>
<comment type="function">
    <text evidence="6">Endoribonuclease that catalyzes the hydrolysis of histone-coding pre-mRNA 3'-end. Involved in histone pre-mRNA processing during the S-phase of the cell cycle, which is required for entering/progressing through S-phase. Cleaves histone pre-mRNA at a major and a minor cleavage site after the 5'-ACCCA-3' and the 5'-ACCCACA-3' sequence, respectively, and located downstream of the stem-loop. May require the presence of the HDE element located at the histone pre-RNA 3'-end to avoid non-specific cleavage.</text>
</comment>
<evidence type="ECO:0000256" key="6">
    <source>
        <dbReference type="ARBA" id="ARBA00045869"/>
    </source>
</evidence>
<comment type="subunit">
    <text evidence="2">Homodimer.</text>
</comment>
<evidence type="ECO:0000259" key="7">
    <source>
        <dbReference type="SMART" id="SM00849"/>
    </source>
</evidence>
<feature type="domain" description="Metallo-beta-lactamase" evidence="7">
    <location>
        <begin position="27"/>
        <end position="196"/>
    </location>
</feature>
<dbReference type="PANTHER" id="PTHR23200">
    <property type="entry name" value="METALLO-BETA-LACTAMASE DOMAIN-CONTAINING PROTEIN 1"/>
    <property type="match status" value="1"/>
</dbReference>
<evidence type="ECO:0000313" key="9">
    <source>
        <dbReference type="Proteomes" id="UP000274131"/>
    </source>
</evidence>
<dbReference type="InterPro" id="IPR036866">
    <property type="entry name" value="RibonucZ/Hydroxyglut_hydro"/>
</dbReference>
<evidence type="ECO:0000256" key="4">
    <source>
        <dbReference type="ARBA" id="ARBA00032988"/>
    </source>
</evidence>
<dbReference type="Proteomes" id="UP000274131">
    <property type="component" value="Unassembled WGS sequence"/>
</dbReference>
<keyword evidence="9" id="KW-1185">Reference proteome</keyword>
<dbReference type="InterPro" id="IPR039344">
    <property type="entry name" value="MBLAC1"/>
</dbReference>
<dbReference type="SUPFAM" id="SSF56281">
    <property type="entry name" value="Metallo-hydrolase/oxidoreductase"/>
    <property type="match status" value="1"/>
</dbReference>
<accession>A0A3P6IUI6</accession>
<reference evidence="8 9" key="1">
    <citation type="submission" date="2018-10" db="EMBL/GenBank/DDBJ databases">
        <authorList>
            <consortium name="Pathogen Informatics"/>
        </authorList>
    </citation>
    <scope>NUCLEOTIDE SEQUENCE [LARGE SCALE GENOMIC DNA]</scope>
</reference>
<dbReference type="InterPro" id="IPR001279">
    <property type="entry name" value="Metallo-B-lactamas"/>
</dbReference>
<name>A0A3P6IUI6_ENTVE</name>